<reference evidence="8" key="1">
    <citation type="journal article" date="2019" name="Int. J. Syst. Evol. Microbiol.">
        <title>The Global Catalogue of Microorganisms (GCM) 10K type strain sequencing project: providing services to taxonomists for standard genome sequencing and annotation.</title>
        <authorList>
            <consortium name="The Broad Institute Genomics Platform"/>
            <consortium name="The Broad Institute Genome Sequencing Center for Infectious Disease"/>
            <person name="Wu L."/>
            <person name="Ma J."/>
        </authorList>
    </citation>
    <scope>NUCLEOTIDE SEQUENCE [LARGE SCALE GENOMIC DNA]</scope>
    <source>
        <strain evidence="8">KCTC 42586</strain>
    </source>
</reference>
<proteinExistence type="predicted"/>
<accession>A0ABW0CNN1</accession>
<evidence type="ECO:0000259" key="6">
    <source>
        <dbReference type="Pfam" id="PF00350"/>
    </source>
</evidence>
<keyword evidence="8" id="KW-1185">Reference proteome</keyword>
<evidence type="ECO:0000256" key="2">
    <source>
        <dbReference type="ARBA" id="ARBA00022741"/>
    </source>
</evidence>
<keyword evidence="5" id="KW-0472">Membrane</keyword>
<evidence type="ECO:0000313" key="8">
    <source>
        <dbReference type="Proteomes" id="UP001596263"/>
    </source>
</evidence>
<gene>
    <name evidence="7" type="ORF">ACFPQ9_23860</name>
</gene>
<feature type="domain" description="Dynamin N-terminal" evidence="6">
    <location>
        <begin position="12"/>
        <end position="187"/>
    </location>
</feature>
<organism evidence="7 8">
    <name type="scientific">Streptomyces coerulescens</name>
    <dbReference type="NCBI Taxonomy" id="29304"/>
    <lineage>
        <taxon>Bacteria</taxon>
        <taxon>Bacillati</taxon>
        <taxon>Actinomycetota</taxon>
        <taxon>Actinomycetes</taxon>
        <taxon>Kitasatosporales</taxon>
        <taxon>Streptomycetaceae</taxon>
        <taxon>Streptomyces</taxon>
    </lineage>
</organism>
<evidence type="ECO:0000256" key="3">
    <source>
        <dbReference type="ARBA" id="ARBA00022801"/>
    </source>
</evidence>
<protein>
    <submittedName>
        <fullName evidence="7">Dynamin family protein</fullName>
    </submittedName>
</protein>
<dbReference type="Proteomes" id="UP001596263">
    <property type="component" value="Unassembled WGS sequence"/>
</dbReference>
<evidence type="ECO:0000256" key="5">
    <source>
        <dbReference type="ARBA" id="ARBA00023136"/>
    </source>
</evidence>
<sequence length="600" mass="63767">MQRRAGDPELRIAVFGEASSGKSTLLNAFLRRRLLPSSARVTTTVTTALRYHDGIEGLRLRTADETELSWPSAAFHGWAGGPHTPSADTLEAVLDQVLTTELALLVRDLEVRPPVRPLGEGVTVLDTPGFSVTDPGHREIAEAAVGSADLAVVVVPAVAAMSMTLTDFLTGPLRNHLDRCVFVLTKIDLIDEDERDGIVEFVGDRLRAMGIADPLLLPCAPGKALEEICGPGDGSRTPDRRSHLSGFRAVEQRILRLAVERRESAIAATVLTLLSRLLVAVEESADAQRAEYRRAERGLAALSLPDFPGFLDTWTRRVLDKVKTGAEDTAMTAAAESERSRLDDKVVAAVADDKIDDLREAASEVSRIVRLHLRQEAERTARAAARRAGELLAAEADELARDFAAQYGALAGLAGEAPAPPVIPVTDLELPDLELSGIDRALTSVGAELTTVGNWRTGGGAAAGAVIGSMIAPGIGTVIGGALGAAMGKRGRDTARTQFLQKARPLIAAAHGELDTLRSASLERICQGLSDSVAALRQKYDAEFSDEIARLTLANERQRAELAAGIAAAERTAAAARHRREQVAVLRGGTSVVSHASKES</sequence>
<comment type="caution">
    <text evidence="7">The sequence shown here is derived from an EMBL/GenBank/DDBJ whole genome shotgun (WGS) entry which is preliminary data.</text>
</comment>
<dbReference type="Gene3D" id="3.40.50.300">
    <property type="entry name" value="P-loop containing nucleotide triphosphate hydrolases"/>
    <property type="match status" value="1"/>
</dbReference>
<keyword evidence="2" id="KW-0547">Nucleotide-binding</keyword>
<dbReference type="InterPro" id="IPR027094">
    <property type="entry name" value="Mitofusin_fam"/>
</dbReference>
<dbReference type="InterPro" id="IPR027417">
    <property type="entry name" value="P-loop_NTPase"/>
</dbReference>
<dbReference type="InterPro" id="IPR045063">
    <property type="entry name" value="Dynamin_N"/>
</dbReference>
<dbReference type="RefSeq" id="WP_380856706.1">
    <property type="nucleotide sequence ID" value="NZ_JBHSKM010000019.1"/>
</dbReference>
<keyword evidence="3" id="KW-0378">Hydrolase</keyword>
<dbReference type="EMBL" id="JBHSKM010000019">
    <property type="protein sequence ID" value="MFC5216878.1"/>
    <property type="molecule type" value="Genomic_DNA"/>
</dbReference>
<evidence type="ECO:0000313" key="7">
    <source>
        <dbReference type="EMBL" id="MFC5216878.1"/>
    </source>
</evidence>
<dbReference type="Pfam" id="PF00350">
    <property type="entry name" value="Dynamin_N"/>
    <property type="match status" value="1"/>
</dbReference>
<keyword evidence="4" id="KW-0342">GTP-binding</keyword>
<evidence type="ECO:0000256" key="1">
    <source>
        <dbReference type="ARBA" id="ARBA00004370"/>
    </source>
</evidence>
<dbReference type="SUPFAM" id="SSF52540">
    <property type="entry name" value="P-loop containing nucleoside triphosphate hydrolases"/>
    <property type="match status" value="1"/>
</dbReference>
<evidence type="ECO:0000256" key="4">
    <source>
        <dbReference type="ARBA" id="ARBA00023134"/>
    </source>
</evidence>
<dbReference type="PANTHER" id="PTHR10465">
    <property type="entry name" value="TRANSMEMBRANE GTPASE FZO1"/>
    <property type="match status" value="1"/>
</dbReference>
<name>A0ABW0CNN1_STRCD</name>
<dbReference type="PRINTS" id="PR00195">
    <property type="entry name" value="DYNAMIN"/>
</dbReference>
<dbReference type="InterPro" id="IPR022812">
    <property type="entry name" value="Dynamin"/>
</dbReference>
<dbReference type="PANTHER" id="PTHR10465:SF0">
    <property type="entry name" value="SARCALUMENIN"/>
    <property type="match status" value="1"/>
</dbReference>
<comment type="subcellular location">
    <subcellularLocation>
        <location evidence="1">Membrane</location>
    </subcellularLocation>
</comment>